<protein>
    <submittedName>
        <fullName evidence="1">Uncharacterized protein</fullName>
    </submittedName>
</protein>
<dbReference type="Proteomes" id="UP000034075">
    <property type="component" value="Unassembled WGS sequence"/>
</dbReference>
<sequence>MSIQRNLRLYSQINPTVVITYDNKYSSISTIFFGTEYNLYKQEIGFKTF</sequence>
<proteinExistence type="predicted"/>
<accession>A0A0G0EZX9</accession>
<reference evidence="1" key="1">
    <citation type="journal article" date="2015" name="Nature">
        <title>rRNA introns, odd ribosomes, and small enigmatic genomes across a large radiation of phyla.</title>
        <authorList>
            <person name="Brown C.T."/>
            <person name="Hug L.A."/>
            <person name="Thomas B.C."/>
            <person name="Sharon I."/>
            <person name="Castelle C.J."/>
            <person name="Singh A."/>
            <person name="Wilkins M.J."/>
            <person name="Williams K.H."/>
            <person name="Banfield J.F."/>
        </authorList>
    </citation>
    <scope>NUCLEOTIDE SEQUENCE [LARGE SCALE GENOMIC DNA]</scope>
</reference>
<dbReference type="EMBL" id="LBSF01000043">
    <property type="protein sequence ID" value="KKQ11082.1"/>
    <property type="molecule type" value="Genomic_DNA"/>
</dbReference>
<name>A0A0G0EZX9_9BACT</name>
<organism evidence="1 2">
    <name type="scientific">candidate division WS6 bacterium GW2011_GWC2_36_7</name>
    <dbReference type="NCBI Taxonomy" id="1619091"/>
    <lineage>
        <taxon>Bacteria</taxon>
        <taxon>Candidatus Dojkabacteria</taxon>
    </lineage>
</organism>
<dbReference type="AlphaFoldDB" id="A0A0G0EZX9"/>
<gene>
    <name evidence="1" type="ORF">US24_C0043G0002</name>
</gene>
<evidence type="ECO:0000313" key="1">
    <source>
        <dbReference type="EMBL" id="KKQ11082.1"/>
    </source>
</evidence>
<evidence type="ECO:0000313" key="2">
    <source>
        <dbReference type="Proteomes" id="UP000034075"/>
    </source>
</evidence>
<comment type="caution">
    <text evidence="1">The sequence shown here is derived from an EMBL/GenBank/DDBJ whole genome shotgun (WGS) entry which is preliminary data.</text>
</comment>